<feature type="region of interest" description="Disordered" evidence="5">
    <location>
        <begin position="83"/>
        <end position="169"/>
    </location>
</feature>
<feature type="region of interest" description="Disordered" evidence="5">
    <location>
        <begin position="411"/>
        <end position="585"/>
    </location>
</feature>
<gene>
    <name evidence="7" type="ORF">DRE_01881</name>
</gene>
<dbReference type="CDD" id="cd12087">
    <property type="entry name" value="TM_EGFR-like"/>
    <property type="match status" value="1"/>
</dbReference>
<evidence type="ECO:0000313" key="8">
    <source>
        <dbReference type="Proteomes" id="UP000024837"/>
    </source>
</evidence>
<evidence type="ECO:0000256" key="2">
    <source>
        <dbReference type="ARBA" id="ARBA00022692"/>
    </source>
</evidence>
<evidence type="ECO:0000256" key="6">
    <source>
        <dbReference type="SAM" id="Phobius"/>
    </source>
</evidence>
<dbReference type="GO" id="GO:0071944">
    <property type="term" value="C:cell periphery"/>
    <property type="evidence" value="ECO:0007669"/>
    <property type="project" value="UniProtKB-ARBA"/>
</dbReference>
<feature type="region of interest" description="Disordered" evidence="5">
    <location>
        <begin position="329"/>
        <end position="364"/>
    </location>
</feature>
<feature type="compositionally biased region" description="Polar residues" evidence="5">
    <location>
        <begin position="46"/>
        <end position="59"/>
    </location>
</feature>
<keyword evidence="2 6" id="KW-0812">Transmembrane</keyword>
<keyword evidence="8" id="KW-1185">Reference proteome</keyword>
<dbReference type="EMBL" id="KI966372">
    <property type="protein sequence ID" value="EWC48659.1"/>
    <property type="molecule type" value="Genomic_DNA"/>
</dbReference>
<feature type="compositionally biased region" description="Polar residues" evidence="5">
    <location>
        <begin position="259"/>
        <end position="277"/>
    </location>
</feature>
<organism evidence="7 8">
    <name type="scientific">Drechslerella stenobrocha 248</name>
    <dbReference type="NCBI Taxonomy" id="1043628"/>
    <lineage>
        <taxon>Eukaryota</taxon>
        <taxon>Fungi</taxon>
        <taxon>Dikarya</taxon>
        <taxon>Ascomycota</taxon>
        <taxon>Pezizomycotina</taxon>
        <taxon>Orbiliomycetes</taxon>
        <taxon>Orbiliales</taxon>
        <taxon>Orbiliaceae</taxon>
        <taxon>Drechslerella</taxon>
    </lineage>
</organism>
<dbReference type="Proteomes" id="UP000024837">
    <property type="component" value="Unassembled WGS sequence"/>
</dbReference>
<evidence type="ECO:0000256" key="5">
    <source>
        <dbReference type="SAM" id="MobiDB-lite"/>
    </source>
</evidence>
<feature type="compositionally biased region" description="Polar residues" evidence="5">
    <location>
        <begin position="119"/>
        <end position="146"/>
    </location>
</feature>
<dbReference type="OrthoDB" id="5371582at2759"/>
<comment type="subcellular location">
    <subcellularLocation>
        <location evidence="1">Membrane</location>
        <topology evidence="1">Single-pass membrane protein</topology>
    </subcellularLocation>
</comment>
<dbReference type="HOGENOM" id="CLU_440049_0_0_1"/>
<feature type="region of interest" description="Disordered" evidence="5">
    <location>
        <begin position="202"/>
        <end position="284"/>
    </location>
</feature>
<feature type="compositionally biased region" description="Polar residues" evidence="5">
    <location>
        <begin position="96"/>
        <end position="110"/>
    </location>
</feature>
<evidence type="ECO:0000256" key="4">
    <source>
        <dbReference type="ARBA" id="ARBA00023136"/>
    </source>
</evidence>
<feature type="region of interest" description="Disordered" evidence="5">
    <location>
        <begin position="1"/>
        <end position="61"/>
    </location>
</feature>
<feature type="compositionally biased region" description="Basic and acidic residues" evidence="5">
    <location>
        <begin position="509"/>
        <end position="520"/>
    </location>
</feature>
<protein>
    <submittedName>
        <fullName evidence="7">Uncharacterized protein</fullName>
    </submittedName>
</protein>
<dbReference type="InterPro" id="IPR051694">
    <property type="entry name" value="Immunoregulatory_rcpt-like"/>
</dbReference>
<proteinExistence type="predicted"/>
<evidence type="ECO:0000313" key="7">
    <source>
        <dbReference type="EMBL" id="EWC48659.1"/>
    </source>
</evidence>
<feature type="compositionally biased region" description="Basic residues" evidence="5">
    <location>
        <begin position="521"/>
        <end position="532"/>
    </location>
</feature>
<feature type="compositionally biased region" description="Low complexity" evidence="5">
    <location>
        <begin position="147"/>
        <end position="169"/>
    </location>
</feature>
<name>W7HYS8_9PEZI</name>
<reference evidence="7 8" key="1">
    <citation type="submission" date="2013-05" db="EMBL/GenBank/DDBJ databases">
        <title>Drechslerella stenobrocha genome reveals carnivorous origination and mechanical trapping mechanism of predatory fungi.</title>
        <authorList>
            <person name="Liu X."/>
            <person name="Zhang W."/>
            <person name="Liu K."/>
        </authorList>
    </citation>
    <scope>NUCLEOTIDE SEQUENCE [LARGE SCALE GENOMIC DNA]</scope>
    <source>
        <strain evidence="7 8">248</strain>
    </source>
</reference>
<dbReference type="PANTHER" id="PTHR15549">
    <property type="entry name" value="PAIRED IMMUNOGLOBULIN-LIKE TYPE 2 RECEPTOR"/>
    <property type="match status" value="1"/>
</dbReference>
<feature type="compositionally biased region" description="Polar residues" evidence="5">
    <location>
        <begin position="429"/>
        <end position="439"/>
    </location>
</feature>
<feature type="transmembrane region" description="Helical" evidence="6">
    <location>
        <begin position="175"/>
        <end position="198"/>
    </location>
</feature>
<accession>W7HYS8</accession>
<evidence type="ECO:0000256" key="3">
    <source>
        <dbReference type="ARBA" id="ARBA00022989"/>
    </source>
</evidence>
<feature type="compositionally biased region" description="Acidic residues" evidence="5">
    <location>
        <begin position="209"/>
        <end position="226"/>
    </location>
</feature>
<dbReference type="GO" id="GO:0016020">
    <property type="term" value="C:membrane"/>
    <property type="evidence" value="ECO:0007669"/>
    <property type="project" value="UniProtKB-SubCell"/>
</dbReference>
<evidence type="ECO:0000256" key="1">
    <source>
        <dbReference type="ARBA" id="ARBA00004167"/>
    </source>
</evidence>
<keyword evidence="4 6" id="KW-0472">Membrane</keyword>
<dbReference type="PANTHER" id="PTHR15549:SF27">
    <property type="entry name" value="CHITIN-BINDING TYPE-1 DOMAIN-CONTAINING PROTEIN"/>
    <property type="match status" value="1"/>
</dbReference>
<keyword evidence="3 6" id="KW-1133">Transmembrane helix</keyword>
<dbReference type="AlphaFoldDB" id="W7HYS8"/>
<sequence>MAAEIRDGSMLHAQLRRQGHQEFESRIRSPRQPHNIAQPLQRRQGDNASPRTGNGSQPDSVPVATIVLTETVETPFGTLTTILTVAPTPAPERNPLPTSDSRGNDINSPSLGGVDNRLATMSSAQSPSNTAQPKTSTGSAATSARITSETTETSPTSTASSQTGSSGSTGIQSNVLIPAIVGGAVFLIIVAFLLGYCIRRRKRHSKDDSDPEAVNEIDRGEDETDDGYGAGGSPIMGSRPNEKQPVQRSSIDVAPDINIDSSLARNRSLSKGTSQSREGLLQSDHAKLATHAMYNSEREKRQALAMFRRSTAQDSATIPLHLRNLRPESVSTDGFRNSGLPYRMSDEGEPPTPTFLRPTNNNNNGERISKIGMALSTSDKSVQDDNISAIIEQGETMQGVSTMFFEETPPIYSMASSPPTKKYLGGTGHQSKPSSSRPSDQPVEFNPVGSSNFNDRSRFVGRSDIATPSPPGSPTRSSHHDRDTSTSSRRSSRRGSGIFGLASATASSEGRRMRPKSWDRKSRRYDRRRQSRGRGMGVPTGLEKTKGSKSRSRSRGNAMWTAWFDSSSEGEEEGGGGHDVIEPISMPGGIVTAKSQRKKRVIFNSTSDISENQTASSARTLTNY</sequence>